<feature type="region of interest" description="Disordered" evidence="1">
    <location>
        <begin position="257"/>
        <end position="308"/>
    </location>
</feature>
<dbReference type="CTD" id="3564857"/>
<dbReference type="EMBL" id="BX284603">
    <property type="protein sequence ID" value="CAE17936.2"/>
    <property type="molecule type" value="Genomic_DNA"/>
</dbReference>
<feature type="region of interest" description="Disordered" evidence="1">
    <location>
        <begin position="1"/>
        <end position="25"/>
    </location>
</feature>
<accession>Q7YWU3</accession>
<dbReference type="WormBase" id="T16H12.11">
    <property type="protein sequence ID" value="CE48020"/>
    <property type="gene ID" value="WBGene00011819"/>
    <property type="gene designation" value="hal-2"/>
</dbReference>
<dbReference type="AlphaFoldDB" id="Q7YWU3"/>
<evidence type="ECO:0000313" key="3">
    <source>
        <dbReference type="Proteomes" id="UP000001940"/>
    </source>
</evidence>
<dbReference type="RefSeq" id="NP_001379406.1">
    <property type="nucleotide sequence ID" value="NM_001392184.1"/>
</dbReference>
<evidence type="ECO:0000313" key="4">
    <source>
        <dbReference type="WormBase" id="T16H12.11"/>
    </source>
</evidence>
<dbReference type="STRING" id="6239.T16H12.11.1"/>
<dbReference type="KEGG" id="cel:CELE_T16H12.11"/>
<dbReference type="HOGENOM" id="CLU_078600_0_0_1"/>
<dbReference type="FunCoup" id="Q7YWU3">
    <property type="interactions" value="1390"/>
</dbReference>
<dbReference type="Bgee" id="WBGene00011819">
    <property type="expression patterns" value="Expressed in germ line (C elegans) and 4 other cell types or tissues"/>
</dbReference>
<sequence length="308" mass="36133">MNTPVKAKRQRQQMPGTPIPMGRQTHRAHSASGFYTPHVSKLKTNYDREFQKFLRSAKTAIDHLDKIEMQILCPLKKKIKRFHKESNTLDVYFRSQTYWRSFYKELMNRSDDVMDCFRFEDLRDVAAVVESHRLPDVLVSFVTQQLMEWRELFKDVEWMRKFRELSHNMDSLKTKRIEHVLRQDIIREIGVAIDVHNLKIDDFRSHSNNTERVAEGIAHAIEESKNKQDAGNQLKHVPVLSKQMSVRRWYREHYGDPQALSDESDEESLSDGDNSSLFVGTADSSSRDASDISTEEVVTENEFDEFFN</sequence>
<feature type="compositionally biased region" description="Acidic residues" evidence="1">
    <location>
        <begin position="293"/>
        <end position="308"/>
    </location>
</feature>
<dbReference type="OrthoDB" id="5869626at2759"/>
<organism evidence="2 3">
    <name type="scientific">Caenorhabditis elegans</name>
    <dbReference type="NCBI Taxonomy" id="6239"/>
    <lineage>
        <taxon>Eukaryota</taxon>
        <taxon>Metazoa</taxon>
        <taxon>Ecdysozoa</taxon>
        <taxon>Nematoda</taxon>
        <taxon>Chromadorea</taxon>
        <taxon>Rhabditida</taxon>
        <taxon>Rhabditina</taxon>
        <taxon>Rhabditomorpha</taxon>
        <taxon>Rhabditoidea</taxon>
        <taxon>Rhabditidae</taxon>
        <taxon>Peloderinae</taxon>
        <taxon>Caenorhabditis</taxon>
    </lineage>
</organism>
<evidence type="ECO:0000313" key="2">
    <source>
        <dbReference type="EMBL" id="CAE17936.2"/>
    </source>
</evidence>
<proteinExistence type="predicted"/>
<dbReference type="AGR" id="WB:WBGene00011819"/>
<feature type="compositionally biased region" description="Basic residues" evidence="1">
    <location>
        <begin position="1"/>
        <end position="11"/>
    </location>
</feature>
<dbReference type="Proteomes" id="UP000001940">
    <property type="component" value="Chromosome III"/>
</dbReference>
<dbReference type="UCSC" id="T16H12.11">
    <property type="organism name" value="c. elegans"/>
</dbReference>
<keyword evidence="3" id="KW-1185">Reference proteome</keyword>
<evidence type="ECO:0000256" key="1">
    <source>
        <dbReference type="SAM" id="MobiDB-lite"/>
    </source>
</evidence>
<gene>
    <name evidence="2 4" type="primary">hal-2</name>
    <name evidence="2" type="ORF">CELE_T16H12.11</name>
    <name evidence="4" type="ORF">T16H12.11</name>
</gene>
<protein>
    <submittedName>
        <fullName evidence="2">Coiled-coil domain-containing protein</fullName>
    </submittedName>
</protein>
<reference evidence="2 3" key="1">
    <citation type="journal article" date="1998" name="Science">
        <title>Genome sequence of the nematode C. elegans: a platform for investigating biology.</title>
        <authorList>
            <consortium name="The C. elegans sequencing consortium"/>
            <person name="Sulson J.E."/>
            <person name="Waterston R."/>
        </authorList>
    </citation>
    <scope>NUCLEOTIDE SEQUENCE [LARGE SCALE GENOMIC DNA]</scope>
    <source>
        <strain evidence="2 3">Bristol N2</strain>
    </source>
</reference>
<dbReference type="GO" id="GO:0005654">
    <property type="term" value="C:nucleoplasm"/>
    <property type="evidence" value="ECO:0000314"/>
    <property type="project" value="WormBase"/>
</dbReference>
<dbReference type="PaxDb" id="6239-T16H12.11.1"/>
<dbReference type="GeneID" id="3564857"/>
<name>Q7YWU3_CAEEL</name>
<dbReference type="InParanoid" id="Q7YWU3"/>
<dbReference type="OMA" id="MEWRELF"/>
<dbReference type="eggNOG" id="ENOG502TH3Q">
    <property type="taxonomic scope" value="Eukaryota"/>
</dbReference>